<feature type="compositionally biased region" description="Basic and acidic residues" evidence="1">
    <location>
        <begin position="275"/>
        <end position="298"/>
    </location>
</feature>
<feature type="compositionally biased region" description="Polar residues" evidence="1">
    <location>
        <begin position="245"/>
        <end position="256"/>
    </location>
</feature>
<feature type="region of interest" description="Disordered" evidence="1">
    <location>
        <begin position="1"/>
        <end position="28"/>
    </location>
</feature>
<comment type="caution">
    <text evidence="2">The sequence shown here is derived from an EMBL/GenBank/DDBJ whole genome shotgun (WGS) entry which is preliminary data.</text>
</comment>
<dbReference type="OrthoDB" id="1898655at2759"/>
<keyword evidence="3" id="KW-1185">Reference proteome</keyword>
<feature type="compositionally biased region" description="Polar residues" evidence="1">
    <location>
        <begin position="564"/>
        <end position="580"/>
    </location>
</feature>
<dbReference type="InterPro" id="IPR021916">
    <property type="entry name" value="DUF3527"/>
</dbReference>
<sequence>MGFGSKSDKSSNPQQCSRSGKEKARFPHADLRLQNQGKLNVKNGITFPYGTLPSEIMNNQIQSLLPYGDCKGQPLKRRPTKEDELVRYMSSLPGYLQRVDSSDNLHETALNVGVLDWARLEKWKYHRKHIPTTGNDESTITILSSKTNAKSPSFSNVVPKVASANKGMQHSSTCSSLAPSQKDGILRGAKLSIPKVRHYQDIETASKSTLDRQKTTCKTYKSFDEINSEANPEKGKRKELDQKITSDMGNMPSNMRNHGVSPLSKETASVCDIGAKNRVEQRRETDVNKKDFDNKCASDMETSSSKSRNHAVSLGSSKMLGAESNKTMNKDTEESEHDLNHECSPGEHKNIVLLLPSSARNNFFEEPRDGTLNEAKHNSSSYDLLQKDHFRELCSDVPDSRTFPSGFEMNPETDIMEQGLEPLPDASSGPLFSDNAGNVRSQGKYSAENKTNSQDADFETLKILEEEMAELASERSRTNSPNRRFSFSLSRISRSFSFKESSAVPQLSSDYVSVRSGPVSSYSSGFLDDANIEKLNTRHRTRSSPFRRVLDPLLKSKGLNSFRSTDTVQPLKGSLNSSTPRPLEANESFREEKLGSSMIKALLEVAMKNGHPLLKFVVTNGNNMLATTMKNLASSGRVGSDRNYVFSSVSEIKKKSGSWISKGNKEKNCGYIYNIIGQMKISDSHISDLTVEDSCNYHLVRESVLFSVEQGQGDQALAKFTPSTELAAVVIKIPAESNAQQADKDIVKTSSTESLATDGCPCFKSTTVILPGGVHSMPNKGMPSPLIDRWRSGGLCDCGGWDVGCKLHILSNRNSRCCKNSRARQTCPDRLELYQQEETQQNMPIFSLVPHKKGIYAIEFSSSITALQAFFVSVTVISCWKSSDLPEFSNLPEGKVINETMLDGSLEMDYKPTIALGTTPAKYAPNPPHSPVGRV</sequence>
<evidence type="ECO:0000313" key="3">
    <source>
        <dbReference type="Proteomes" id="UP001165190"/>
    </source>
</evidence>
<accession>A0A9W7LNM9</accession>
<feature type="region of interest" description="Disordered" evidence="1">
    <location>
        <begin position="564"/>
        <end position="588"/>
    </location>
</feature>
<evidence type="ECO:0000313" key="2">
    <source>
        <dbReference type="EMBL" id="GMI71387.1"/>
    </source>
</evidence>
<feature type="region of interest" description="Disordered" evidence="1">
    <location>
        <begin position="245"/>
        <end position="344"/>
    </location>
</feature>
<evidence type="ECO:0000256" key="1">
    <source>
        <dbReference type="SAM" id="MobiDB-lite"/>
    </source>
</evidence>
<dbReference type="AlphaFoldDB" id="A0A9W7LNM9"/>
<dbReference type="EMBL" id="BSYR01000010">
    <property type="protein sequence ID" value="GMI71387.1"/>
    <property type="molecule type" value="Genomic_DNA"/>
</dbReference>
<organism evidence="2 3">
    <name type="scientific">Hibiscus trionum</name>
    <name type="common">Flower of an hour</name>
    <dbReference type="NCBI Taxonomy" id="183268"/>
    <lineage>
        <taxon>Eukaryota</taxon>
        <taxon>Viridiplantae</taxon>
        <taxon>Streptophyta</taxon>
        <taxon>Embryophyta</taxon>
        <taxon>Tracheophyta</taxon>
        <taxon>Spermatophyta</taxon>
        <taxon>Magnoliopsida</taxon>
        <taxon>eudicotyledons</taxon>
        <taxon>Gunneridae</taxon>
        <taxon>Pentapetalae</taxon>
        <taxon>rosids</taxon>
        <taxon>malvids</taxon>
        <taxon>Malvales</taxon>
        <taxon>Malvaceae</taxon>
        <taxon>Malvoideae</taxon>
        <taxon>Hibiscus</taxon>
    </lineage>
</organism>
<proteinExistence type="predicted"/>
<dbReference type="Pfam" id="PF12043">
    <property type="entry name" value="DUF3527"/>
    <property type="match status" value="2"/>
</dbReference>
<gene>
    <name evidence="2" type="ORF">HRI_000808000</name>
</gene>
<dbReference type="PANTHER" id="PTHR31390">
    <property type="entry name" value="EXPRESSED PROTEIN"/>
    <property type="match status" value="1"/>
</dbReference>
<dbReference type="Proteomes" id="UP001165190">
    <property type="component" value="Unassembled WGS sequence"/>
</dbReference>
<protein>
    <submittedName>
        <fullName evidence="2">Uncharacterized protein</fullName>
    </submittedName>
</protein>
<name>A0A9W7LNM9_HIBTR</name>
<feature type="compositionally biased region" description="Basic and acidic residues" evidence="1">
    <location>
        <begin position="328"/>
        <end position="344"/>
    </location>
</feature>
<reference evidence="2" key="1">
    <citation type="submission" date="2023-05" db="EMBL/GenBank/DDBJ databases">
        <title>Genome and transcriptome analyses reveal genes involved in the formation of fine ridges on petal epidermal cells in Hibiscus trionum.</title>
        <authorList>
            <person name="Koshimizu S."/>
            <person name="Masuda S."/>
            <person name="Ishii T."/>
            <person name="Shirasu K."/>
            <person name="Hoshino A."/>
            <person name="Arita M."/>
        </authorList>
    </citation>
    <scope>NUCLEOTIDE SEQUENCE</scope>
    <source>
        <strain evidence="2">Hamamatsu line</strain>
    </source>
</reference>
<feature type="compositionally biased region" description="Basic and acidic residues" evidence="1">
    <location>
        <begin position="19"/>
        <end position="28"/>
    </location>
</feature>
<dbReference type="PANTHER" id="PTHR31390:SF12">
    <property type="entry name" value="PUTATIVE (DUF3527)-RELATED"/>
    <property type="match status" value="1"/>
</dbReference>